<evidence type="ECO:0000256" key="3">
    <source>
        <dbReference type="ARBA" id="ARBA00022729"/>
    </source>
</evidence>
<dbReference type="SUPFAM" id="SSF49842">
    <property type="entry name" value="TNF-like"/>
    <property type="match status" value="1"/>
</dbReference>
<dbReference type="Pfam" id="PF00386">
    <property type="entry name" value="C1q"/>
    <property type="match status" value="1"/>
</dbReference>
<evidence type="ECO:0000256" key="2">
    <source>
        <dbReference type="ARBA" id="ARBA00022525"/>
    </source>
</evidence>
<dbReference type="InterPro" id="IPR001073">
    <property type="entry name" value="C1q_dom"/>
</dbReference>
<dbReference type="RefSeq" id="XP_022294666.1">
    <property type="nucleotide sequence ID" value="XM_022438958.1"/>
</dbReference>
<evidence type="ECO:0000313" key="8">
    <source>
        <dbReference type="RefSeq" id="XP_022294666.1"/>
    </source>
</evidence>
<dbReference type="InterPro" id="IPR050822">
    <property type="entry name" value="Cerebellin_Synaptic_Org"/>
</dbReference>
<feature type="chain" id="PRO_5033982120" evidence="5">
    <location>
        <begin position="26"/>
        <end position="277"/>
    </location>
</feature>
<evidence type="ECO:0000256" key="4">
    <source>
        <dbReference type="SAM" id="Coils"/>
    </source>
</evidence>
<comment type="subcellular location">
    <subcellularLocation>
        <location evidence="1">Secreted</location>
    </subcellularLocation>
</comment>
<evidence type="ECO:0000256" key="1">
    <source>
        <dbReference type="ARBA" id="ARBA00004613"/>
    </source>
</evidence>
<dbReference type="Proteomes" id="UP000694844">
    <property type="component" value="Chromosome 7"/>
</dbReference>
<dbReference type="Gene3D" id="2.60.120.40">
    <property type="match status" value="1"/>
</dbReference>
<feature type="domain" description="C1q" evidence="6">
    <location>
        <begin position="141"/>
        <end position="277"/>
    </location>
</feature>
<dbReference type="PANTHER" id="PTHR22923:SF113">
    <property type="entry name" value="COMPLEMENT C1Q-LIKE PROTEIN 4"/>
    <property type="match status" value="1"/>
</dbReference>
<dbReference type="KEGG" id="cvn:111104819"/>
<organism evidence="7 8">
    <name type="scientific">Crassostrea virginica</name>
    <name type="common">Eastern oyster</name>
    <dbReference type="NCBI Taxonomy" id="6565"/>
    <lineage>
        <taxon>Eukaryota</taxon>
        <taxon>Metazoa</taxon>
        <taxon>Spiralia</taxon>
        <taxon>Lophotrochozoa</taxon>
        <taxon>Mollusca</taxon>
        <taxon>Bivalvia</taxon>
        <taxon>Autobranchia</taxon>
        <taxon>Pteriomorphia</taxon>
        <taxon>Ostreida</taxon>
        <taxon>Ostreoidea</taxon>
        <taxon>Ostreidae</taxon>
        <taxon>Crassostrea</taxon>
    </lineage>
</organism>
<sequence>MASQNIFLACMYLALNFSVYKYAAAGSTEIFDENPNWKMAVEKISQLEKLVKEQDKRISALEKGPTESELRSLTEELQNQSDRIVRLEARILKLEDPSEDETNELANQESSVQVSELIGKTLNSRQDFPQKKRLLLQPTTLPIEKVAFYAYFSSDMPTSGAAHHILNFETVITNVGNAYFPHSGTFIAPRSGIYVFTWTIRQQGNNYHTTELLVNNKVVNSMHLNPASTIDGSGTGTAVVQINERDDVFVRTGSSHNYGSIISSGFGRSSFAGWILS</sequence>
<protein>
    <submittedName>
        <fullName evidence="8">Uncharacterized protein LOC111104819</fullName>
    </submittedName>
</protein>
<keyword evidence="4" id="KW-0175">Coiled coil</keyword>
<evidence type="ECO:0000313" key="7">
    <source>
        <dbReference type="Proteomes" id="UP000694844"/>
    </source>
</evidence>
<dbReference type="GeneID" id="111104819"/>
<dbReference type="AlphaFoldDB" id="A0A8B8AU95"/>
<evidence type="ECO:0000259" key="6">
    <source>
        <dbReference type="PROSITE" id="PS50871"/>
    </source>
</evidence>
<dbReference type="InterPro" id="IPR008983">
    <property type="entry name" value="Tumour_necrosis_fac-like_dom"/>
</dbReference>
<proteinExistence type="predicted"/>
<gene>
    <name evidence="8" type="primary">LOC111104819</name>
</gene>
<keyword evidence="3 5" id="KW-0732">Signal</keyword>
<accession>A0A8B8AU95</accession>
<dbReference type="GO" id="GO:0005576">
    <property type="term" value="C:extracellular region"/>
    <property type="evidence" value="ECO:0007669"/>
    <property type="project" value="UniProtKB-SubCell"/>
</dbReference>
<dbReference type="OrthoDB" id="10070467at2759"/>
<reference evidence="8" key="1">
    <citation type="submission" date="2025-08" db="UniProtKB">
        <authorList>
            <consortium name="RefSeq"/>
        </authorList>
    </citation>
    <scope>IDENTIFICATION</scope>
    <source>
        <tissue evidence="8">Whole sample</tissue>
    </source>
</reference>
<feature type="coiled-coil region" evidence="4">
    <location>
        <begin position="44"/>
        <end position="90"/>
    </location>
</feature>
<name>A0A8B8AU95_CRAVI</name>
<keyword evidence="2" id="KW-0964">Secreted</keyword>
<dbReference type="PANTHER" id="PTHR22923">
    <property type="entry name" value="CEREBELLIN-RELATED"/>
    <property type="match status" value="1"/>
</dbReference>
<evidence type="ECO:0000256" key="5">
    <source>
        <dbReference type="SAM" id="SignalP"/>
    </source>
</evidence>
<keyword evidence="7" id="KW-1185">Reference proteome</keyword>
<feature type="signal peptide" evidence="5">
    <location>
        <begin position="1"/>
        <end position="25"/>
    </location>
</feature>
<dbReference type="PROSITE" id="PS50871">
    <property type="entry name" value="C1Q"/>
    <property type="match status" value="1"/>
</dbReference>
<dbReference type="PRINTS" id="PR00007">
    <property type="entry name" value="COMPLEMNTC1Q"/>
</dbReference>
<dbReference type="SMART" id="SM00110">
    <property type="entry name" value="C1Q"/>
    <property type="match status" value="1"/>
</dbReference>